<keyword evidence="1" id="KW-0812">Transmembrane</keyword>
<feature type="transmembrane region" description="Helical" evidence="1">
    <location>
        <begin position="6"/>
        <end position="32"/>
    </location>
</feature>
<gene>
    <name evidence="2" type="ORF">CYJ47_01195</name>
</gene>
<reference evidence="2" key="1">
    <citation type="submission" date="2017-12" db="EMBL/GenBank/DDBJ databases">
        <authorList>
            <person name="Thomas-White K."/>
            <person name="Wolfe A.J."/>
        </authorList>
    </citation>
    <scope>NUCLEOTIDE SEQUENCE</scope>
    <source>
        <strain evidence="2">UMB0763</strain>
    </source>
</reference>
<dbReference type="KEGG" id="cpyr:CYJ47_01195"/>
<sequence length="42" mass="4128">MDEPAIAGPAVGILLAIIVGALGLAGGAAWFLDQQGIVDLPL</sequence>
<evidence type="ECO:0000313" key="3">
    <source>
        <dbReference type="Proteomes" id="UP000234560"/>
    </source>
</evidence>
<evidence type="ECO:0000313" key="2">
    <source>
        <dbReference type="EMBL" id="WOT02422.1"/>
    </source>
</evidence>
<organism evidence="2 3">
    <name type="scientific">Corynebacterium pyruviciproducens</name>
    <dbReference type="NCBI Taxonomy" id="598660"/>
    <lineage>
        <taxon>Bacteria</taxon>
        <taxon>Bacillati</taxon>
        <taxon>Actinomycetota</taxon>
        <taxon>Actinomycetes</taxon>
        <taxon>Mycobacteriales</taxon>
        <taxon>Corynebacteriaceae</taxon>
        <taxon>Corynebacterium</taxon>
    </lineage>
</organism>
<name>A0AAF1BWG9_9CORY</name>
<evidence type="ECO:0000256" key="1">
    <source>
        <dbReference type="SAM" id="Phobius"/>
    </source>
</evidence>
<dbReference type="AlphaFoldDB" id="A0AAF1BWG9"/>
<dbReference type="RefSeq" id="WP_280194880.1">
    <property type="nucleotide sequence ID" value="NZ_CP136958.1"/>
</dbReference>
<protein>
    <submittedName>
        <fullName evidence="2">Uncharacterized protein</fullName>
    </submittedName>
</protein>
<reference evidence="2" key="2">
    <citation type="submission" date="2023-10" db="EMBL/GenBank/DDBJ databases">
        <authorList>
            <person name="Choi B."/>
        </authorList>
    </citation>
    <scope>NUCLEOTIDE SEQUENCE</scope>
    <source>
        <strain evidence="2">UMB0763</strain>
    </source>
</reference>
<dbReference type="EMBL" id="CP136958">
    <property type="protein sequence ID" value="WOT02422.1"/>
    <property type="molecule type" value="Genomic_DNA"/>
</dbReference>
<proteinExistence type="predicted"/>
<keyword evidence="1" id="KW-0472">Membrane</keyword>
<keyword evidence="1" id="KW-1133">Transmembrane helix</keyword>
<dbReference type="Proteomes" id="UP000234560">
    <property type="component" value="Chromosome"/>
</dbReference>
<accession>A0AAF1BWG9</accession>